<dbReference type="eggNOG" id="COG0545">
    <property type="taxonomic scope" value="Bacteria"/>
</dbReference>
<dbReference type="PROSITE" id="PS50059">
    <property type="entry name" value="FKBP_PPIASE"/>
    <property type="match status" value="1"/>
</dbReference>
<dbReference type="SUPFAM" id="SSF54534">
    <property type="entry name" value="FKBP-like"/>
    <property type="match status" value="1"/>
</dbReference>
<accession>X5DH79</accession>
<keyword evidence="4 5" id="KW-0413">Isomerase</keyword>
<feature type="domain" description="PPIase FKBP-type" evidence="8">
    <location>
        <begin position="72"/>
        <end position="169"/>
    </location>
</feature>
<dbReference type="Proteomes" id="UP000181981">
    <property type="component" value="Unassembled WGS sequence"/>
</dbReference>
<name>X5DH79_9BACT</name>
<feature type="signal peptide" evidence="7">
    <location>
        <begin position="1"/>
        <end position="19"/>
    </location>
</feature>
<dbReference type="Gene3D" id="3.10.50.40">
    <property type="match status" value="1"/>
</dbReference>
<dbReference type="InterPro" id="IPR001179">
    <property type="entry name" value="PPIase_FKBP_dom"/>
</dbReference>
<evidence type="ECO:0000313" key="10">
    <source>
        <dbReference type="EMBL" id="SET34504.1"/>
    </source>
</evidence>
<dbReference type="Pfam" id="PF00254">
    <property type="entry name" value="FKBP_C"/>
    <property type="match status" value="1"/>
</dbReference>
<dbReference type="EMBL" id="FOHT01000011">
    <property type="protein sequence ID" value="SET34504.1"/>
    <property type="molecule type" value="Genomic_DNA"/>
</dbReference>
<dbReference type="PROSITE" id="PS51257">
    <property type="entry name" value="PROKAR_LIPOPROTEIN"/>
    <property type="match status" value="1"/>
</dbReference>
<dbReference type="AlphaFoldDB" id="X5DH79"/>
<dbReference type="OrthoDB" id="1119290at2"/>
<dbReference type="PANTHER" id="PTHR43811:SF19">
    <property type="entry name" value="39 KDA FK506-BINDING NUCLEAR PROTEIN"/>
    <property type="match status" value="1"/>
</dbReference>
<dbReference type="EC" id="5.2.1.8" evidence="6"/>
<organism evidence="10 12">
    <name type="scientific">Draconibacterium orientale</name>
    <dbReference type="NCBI Taxonomy" id="1168034"/>
    <lineage>
        <taxon>Bacteria</taxon>
        <taxon>Pseudomonadati</taxon>
        <taxon>Bacteroidota</taxon>
        <taxon>Bacteroidia</taxon>
        <taxon>Marinilabiliales</taxon>
        <taxon>Prolixibacteraceae</taxon>
        <taxon>Draconibacterium</taxon>
    </lineage>
</organism>
<comment type="catalytic activity">
    <reaction evidence="1 5 6">
        <text>[protein]-peptidylproline (omega=180) = [protein]-peptidylproline (omega=0)</text>
        <dbReference type="Rhea" id="RHEA:16237"/>
        <dbReference type="Rhea" id="RHEA-COMP:10747"/>
        <dbReference type="Rhea" id="RHEA-COMP:10748"/>
        <dbReference type="ChEBI" id="CHEBI:83833"/>
        <dbReference type="ChEBI" id="CHEBI:83834"/>
        <dbReference type="EC" id="5.2.1.8"/>
    </reaction>
</comment>
<feature type="chain" id="PRO_5010515062" description="Peptidyl-prolyl cis-trans isomerase" evidence="7">
    <location>
        <begin position="20"/>
        <end position="179"/>
    </location>
</feature>
<proteinExistence type="inferred from homology"/>
<protein>
    <recommendedName>
        <fullName evidence="6">Peptidyl-prolyl cis-trans isomerase</fullName>
        <ecNumber evidence="6">5.2.1.8</ecNumber>
    </recommendedName>
</protein>
<evidence type="ECO:0000313" key="12">
    <source>
        <dbReference type="Proteomes" id="UP000181981"/>
    </source>
</evidence>
<dbReference type="RefSeq" id="WP_038562464.1">
    <property type="nucleotide sequence ID" value="NZ_FOHT01000011.1"/>
</dbReference>
<gene>
    <name evidence="9" type="ORF">FH5T_20070</name>
    <name evidence="10" type="ORF">SAMN05444285_11115</name>
</gene>
<evidence type="ECO:0000256" key="1">
    <source>
        <dbReference type="ARBA" id="ARBA00000971"/>
    </source>
</evidence>
<dbReference type="EMBL" id="CP007451">
    <property type="protein sequence ID" value="AHW62353.1"/>
    <property type="molecule type" value="Genomic_DNA"/>
</dbReference>
<evidence type="ECO:0000256" key="6">
    <source>
        <dbReference type="RuleBase" id="RU003915"/>
    </source>
</evidence>
<dbReference type="KEGG" id="dori:FH5T_20070"/>
<evidence type="ECO:0000256" key="5">
    <source>
        <dbReference type="PROSITE-ProRule" id="PRU00277"/>
    </source>
</evidence>
<dbReference type="HOGENOM" id="CLU_1501232_0_0_10"/>
<sequence length="179" mass="19503">MKKTISYALLMLGAVAFFACDNGVDYQKMRNEELALLDEYMAIAHPGAEATASGLYYFNEPGTGEGDTIKAGDQVQLYYATWTLIDGPDSLLVDETSGYLDGHRYEPYKVTIGAGGSIQGLEEGLLYMQPGTRSRLVINSELAYGQSGSGYSVGAFQTVLMEVEVYKVIPFETATDDEE</sequence>
<reference evidence="10 12" key="2">
    <citation type="submission" date="2016-10" db="EMBL/GenBank/DDBJ databases">
        <authorList>
            <person name="de Groot N.N."/>
        </authorList>
    </citation>
    <scope>NUCLEOTIDE SEQUENCE [LARGE SCALE GENOMIC DNA]</scope>
    <source>
        <strain evidence="10 12">DSM 25947</strain>
    </source>
</reference>
<dbReference type="Proteomes" id="UP000023772">
    <property type="component" value="Chromosome"/>
</dbReference>
<evidence type="ECO:0000256" key="7">
    <source>
        <dbReference type="SAM" id="SignalP"/>
    </source>
</evidence>
<dbReference type="InterPro" id="IPR046357">
    <property type="entry name" value="PPIase_dom_sf"/>
</dbReference>
<reference evidence="9 11" key="1">
    <citation type="submission" date="2014-03" db="EMBL/GenBank/DDBJ databases">
        <title>Complete genome sequence of a deeply braunched marine Bacteroidia bacterium Draconibacterium orientale type strain FH5T.</title>
        <authorList>
            <person name="Li X."/>
            <person name="Wang X."/>
            <person name="Xie Z."/>
            <person name="Du Z."/>
            <person name="Chen G."/>
        </authorList>
    </citation>
    <scope>NUCLEOTIDE SEQUENCE [LARGE SCALE GENOMIC DNA]</scope>
    <source>
        <strain evidence="9 11">FH5</strain>
    </source>
</reference>
<comment type="similarity">
    <text evidence="2 6">Belongs to the FKBP-type PPIase family.</text>
</comment>
<evidence type="ECO:0000259" key="8">
    <source>
        <dbReference type="PROSITE" id="PS50059"/>
    </source>
</evidence>
<evidence type="ECO:0000256" key="4">
    <source>
        <dbReference type="ARBA" id="ARBA00023235"/>
    </source>
</evidence>
<dbReference type="STRING" id="1168034.FH5T_20070"/>
<dbReference type="PANTHER" id="PTHR43811">
    <property type="entry name" value="FKBP-TYPE PEPTIDYL-PROLYL CIS-TRANS ISOMERASE FKPA"/>
    <property type="match status" value="1"/>
</dbReference>
<evidence type="ECO:0000256" key="2">
    <source>
        <dbReference type="ARBA" id="ARBA00006577"/>
    </source>
</evidence>
<evidence type="ECO:0000256" key="3">
    <source>
        <dbReference type="ARBA" id="ARBA00023110"/>
    </source>
</evidence>
<keyword evidence="3 5" id="KW-0697">Rotamase</keyword>
<dbReference type="GO" id="GO:0003755">
    <property type="term" value="F:peptidyl-prolyl cis-trans isomerase activity"/>
    <property type="evidence" value="ECO:0007669"/>
    <property type="project" value="UniProtKB-UniRule"/>
</dbReference>
<keyword evidence="11" id="KW-1185">Reference proteome</keyword>
<keyword evidence="7" id="KW-0732">Signal</keyword>
<evidence type="ECO:0000313" key="11">
    <source>
        <dbReference type="Proteomes" id="UP000023772"/>
    </source>
</evidence>
<evidence type="ECO:0000313" key="9">
    <source>
        <dbReference type="EMBL" id="AHW62353.1"/>
    </source>
</evidence>